<reference evidence="2 3" key="1">
    <citation type="submission" date="2021-01" db="EMBL/GenBank/DDBJ databases">
        <title>Genomes of Escherichia coli STEC strains from raw meat-based diets for companion animals.</title>
        <authorList>
            <person name="Stevens M.J.A."/>
            <person name="Stephan R."/>
        </authorList>
    </citation>
    <scope>NUCLEOTIDE SEQUENCE [LARGE SCALE GENOMIC DNA]</scope>
    <source>
        <strain evidence="2 3">LSC1-58</strain>
    </source>
</reference>
<proteinExistence type="predicted"/>
<accession>A0ABD4PFW4</accession>
<dbReference type="AlphaFoldDB" id="A0ABD4PFW4"/>
<gene>
    <name evidence="2" type="ORF">JNA65_23210</name>
</gene>
<comment type="caution">
    <text evidence="2">The sequence shown here is derived from an EMBL/GenBank/DDBJ whole genome shotgun (WGS) entry which is preliminary data.</text>
</comment>
<evidence type="ECO:0000313" key="2">
    <source>
        <dbReference type="EMBL" id="MBL6236775.1"/>
    </source>
</evidence>
<sequence>MAKLINVSASTEERMTPGERRVASRLESFLNDDCLVWYDIPVGRKNRHPDFVIIDPENGLVFLEVKDWTVSTLRQVNQEQVTLETDGLLKSEINPLVQVRRYACDTVNALPANPCLRQNDGQYKGRLNLA</sequence>
<evidence type="ECO:0000259" key="1">
    <source>
        <dbReference type="Pfam" id="PF08378"/>
    </source>
</evidence>
<dbReference type="RefSeq" id="WP_202850255.1">
    <property type="nucleotide sequence ID" value="NZ_JAETYQ010000071.1"/>
</dbReference>
<dbReference type="Proteomes" id="UP000615017">
    <property type="component" value="Unassembled WGS sequence"/>
</dbReference>
<dbReference type="EMBL" id="JAETYZ010000042">
    <property type="protein sequence ID" value="MBL6236775.1"/>
    <property type="molecule type" value="Genomic_DNA"/>
</dbReference>
<protein>
    <submittedName>
        <fullName evidence="2">NERD domain-containing protein</fullName>
    </submittedName>
</protein>
<organism evidence="2 3">
    <name type="scientific">Escherichia coli</name>
    <dbReference type="NCBI Taxonomy" id="562"/>
    <lineage>
        <taxon>Bacteria</taxon>
        <taxon>Pseudomonadati</taxon>
        <taxon>Pseudomonadota</taxon>
        <taxon>Gammaproteobacteria</taxon>
        <taxon>Enterobacterales</taxon>
        <taxon>Enterobacteriaceae</taxon>
        <taxon>Escherichia</taxon>
    </lineage>
</organism>
<evidence type="ECO:0000313" key="3">
    <source>
        <dbReference type="Proteomes" id="UP000615017"/>
    </source>
</evidence>
<dbReference type="InterPro" id="IPR011528">
    <property type="entry name" value="NERD"/>
</dbReference>
<feature type="non-terminal residue" evidence="2">
    <location>
        <position position="130"/>
    </location>
</feature>
<name>A0ABD4PFW4_ECOLX</name>
<dbReference type="Pfam" id="PF08378">
    <property type="entry name" value="NERD"/>
    <property type="match status" value="1"/>
</dbReference>
<feature type="domain" description="NERD" evidence="1">
    <location>
        <begin position="17"/>
        <end position="109"/>
    </location>
</feature>